<dbReference type="Gene3D" id="2.30.31.40">
    <property type="match status" value="1"/>
</dbReference>
<dbReference type="GO" id="GO:0006355">
    <property type="term" value="P:regulation of DNA-templated transcription"/>
    <property type="evidence" value="ECO:0007669"/>
    <property type="project" value="InterPro"/>
</dbReference>
<dbReference type="Proteomes" id="UP000015354">
    <property type="component" value="Unassembled WGS sequence"/>
</dbReference>
<dbReference type="AlphaFoldDB" id="S9UB91"/>
<reference evidence="2 3" key="1">
    <citation type="journal article" date="2013" name="PLoS ONE">
        <title>Predicting the Proteins of Angomonas deanei, Strigomonas culicis and Their Respective Endosymbionts Reveals New Aspects of the Trypanosomatidae Family.</title>
        <authorList>
            <person name="Motta M.C."/>
            <person name="Martins A.C."/>
            <person name="de Souza S.S."/>
            <person name="Catta-Preta C.M."/>
            <person name="Silva R."/>
            <person name="Klein C.C."/>
            <person name="de Almeida L.G."/>
            <person name="de Lima Cunha O."/>
            <person name="Ciapina L.P."/>
            <person name="Brocchi M."/>
            <person name="Colabardini A.C."/>
            <person name="de Araujo Lima B."/>
            <person name="Machado C.R."/>
            <person name="de Almeida Soares C.M."/>
            <person name="Probst C.M."/>
            <person name="de Menezes C.B."/>
            <person name="Thompson C.E."/>
            <person name="Bartholomeu D.C."/>
            <person name="Gradia D.F."/>
            <person name="Pavoni D.P."/>
            <person name="Grisard E.C."/>
            <person name="Fantinatti-Garboggini F."/>
            <person name="Marchini F.K."/>
            <person name="Rodrigues-Luiz G.F."/>
            <person name="Wagner G."/>
            <person name="Goldman G.H."/>
            <person name="Fietto J.L."/>
            <person name="Elias M.C."/>
            <person name="Goldman M.H."/>
            <person name="Sagot M.F."/>
            <person name="Pereira M."/>
            <person name="Stoco P.H."/>
            <person name="de Mendonca-Neto R.P."/>
            <person name="Teixeira S.M."/>
            <person name="Maciel T.E."/>
            <person name="de Oliveira Mendes T.A."/>
            <person name="Urmenyi T.P."/>
            <person name="de Souza W."/>
            <person name="Schenkman S."/>
            <person name="de Vasconcelos A.T."/>
        </authorList>
    </citation>
    <scope>NUCLEOTIDE SEQUENCE [LARGE SCALE GENOMIC DNA]</scope>
</reference>
<gene>
    <name evidence="2" type="ORF">STCU_06272</name>
</gene>
<dbReference type="Pfam" id="PF09387">
    <property type="entry name" value="MRP"/>
    <property type="match status" value="1"/>
</dbReference>
<dbReference type="SUPFAM" id="SSF54447">
    <property type="entry name" value="ssDNA-binding transcriptional regulator domain"/>
    <property type="match status" value="1"/>
</dbReference>
<dbReference type="EMBL" id="ATMH01006272">
    <property type="protein sequence ID" value="EPY26198.1"/>
    <property type="molecule type" value="Genomic_DNA"/>
</dbReference>
<evidence type="ECO:0000313" key="3">
    <source>
        <dbReference type="Proteomes" id="UP000015354"/>
    </source>
</evidence>
<proteinExistence type="predicted"/>
<dbReference type="InterPro" id="IPR032680">
    <property type="entry name" value="SUN1_N"/>
</dbReference>
<feature type="domain" description="SUN" evidence="1">
    <location>
        <begin position="1"/>
        <end position="135"/>
    </location>
</feature>
<sequence>MLRVLHRDSFIVLDYHKQVRGADGEGSRGPRGERVVTVTLPPVYIARLLGVLEGRMPRVEVQSRFTNATFTPNEAKGPHCYTLNCTSMKPTTGQQQTPDGADIKEEALDWTVELDAADSLMLERFLGQALHYNTGFGRRIF</sequence>
<organism evidence="2 3">
    <name type="scientific">Strigomonas culicis</name>
    <dbReference type="NCBI Taxonomy" id="28005"/>
    <lineage>
        <taxon>Eukaryota</taxon>
        <taxon>Discoba</taxon>
        <taxon>Euglenozoa</taxon>
        <taxon>Kinetoplastea</taxon>
        <taxon>Metakinetoplastina</taxon>
        <taxon>Trypanosomatida</taxon>
        <taxon>Trypanosomatidae</taxon>
        <taxon>Strigomonadinae</taxon>
        <taxon>Strigomonas</taxon>
    </lineage>
</organism>
<dbReference type="GO" id="GO:0003677">
    <property type="term" value="F:DNA binding"/>
    <property type="evidence" value="ECO:0007669"/>
    <property type="project" value="InterPro"/>
</dbReference>
<comment type="caution">
    <text evidence="2">The sequence shown here is derived from an EMBL/GenBank/DDBJ whole genome shotgun (WGS) entry which is preliminary data.</text>
</comment>
<dbReference type="OrthoDB" id="271781at2759"/>
<evidence type="ECO:0000313" key="2">
    <source>
        <dbReference type="EMBL" id="EPY26198.1"/>
    </source>
</evidence>
<accession>S9UB91</accession>
<evidence type="ECO:0000259" key="1">
    <source>
        <dbReference type="Pfam" id="PF09387"/>
    </source>
</evidence>
<dbReference type="InterPro" id="IPR009044">
    <property type="entry name" value="ssDNA-bd_transcriptional_reg"/>
</dbReference>
<protein>
    <submittedName>
        <fullName evidence="2">MRP2, gBP25</fullName>
    </submittedName>
</protein>
<keyword evidence="3" id="KW-1185">Reference proteome</keyword>
<name>S9UB91_9TRYP</name>